<name>A0A0F9NX88_9ZZZZ</name>
<accession>A0A0F9NX88</accession>
<sequence length="228" mass="25354">MANPIFVTGLPRSGTSLVAGILALCGAWTGDTTPPSPWNRKGGFENEALKDRFVKPYLALGGVDPLGLDPLPSLAMPPLVAPDLWRQLVSGMVHELGLPPGQPWLFKDAKLALVWRQWAAAFPEARWLVVRRRRDGVVASALRAEPMARRLGYDWARWKRWAQDYLAHLEELKAGVEGVVEVWPDRDVFADQARMKPVVEGLGLTWRPEAVADFVDARLWHEGPGVAR</sequence>
<comment type="caution">
    <text evidence="1">The sequence shown here is derived from an EMBL/GenBank/DDBJ whole genome shotgun (WGS) entry which is preliminary data.</text>
</comment>
<organism evidence="1">
    <name type="scientific">marine sediment metagenome</name>
    <dbReference type="NCBI Taxonomy" id="412755"/>
    <lineage>
        <taxon>unclassified sequences</taxon>
        <taxon>metagenomes</taxon>
        <taxon>ecological metagenomes</taxon>
    </lineage>
</organism>
<dbReference type="Gene3D" id="3.40.50.300">
    <property type="entry name" value="P-loop containing nucleotide triphosphate hydrolases"/>
    <property type="match status" value="1"/>
</dbReference>
<reference evidence="1" key="1">
    <citation type="journal article" date="2015" name="Nature">
        <title>Complex archaea that bridge the gap between prokaryotes and eukaryotes.</title>
        <authorList>
            <person name="Spang A."/>
            <person name="Saw J.H."/>
            <person name="Jorgensen S.L."/>
            <person name="Zaremba-Niedzwiedzka K."/>
            <person name="Martijn J."/>
            <person name="Lind A.E."/>
            <person name="van Eijk R."/>
            <person name="Schleper C."/>
            <person name="Guy L."/>
            <person name="Ettema T.J."/>
        </authorList>
    </citation>
    <scope>NUCLEOTIDE SEQUENCE</scope>
</reference>
<protein>
    <recommendedName>
        <fullName evidence="2">Sulfotransferase domain-containing protein</fullName>
    </recommendedName>
</protein>
<evidence type="ECO:0000313" key="1">
    <source>
        <dbReference type="EMBL" id="KKM93475.1"/>
    </source>
</evidence>
<evidence type="ECO:0008006" key="2">
    <source>
        <dbReference type="Google" id="ProtNLM"/>
    </source>
</evidence>
<dbReference type="SUPFAM" id="SSF52540">
    <property type="entry name" value="P-loop containing nucleoside triphosphate hydrolases"/>
    <property type="match status" value="1"/>
</dbReference>
<dbReference type="Pfam" id="PF13469">
    <property type="entry name" value="Sulfotransfer_3"/>
    <property type="match status" value="1"/>
</dbReference>
<dbReference type="InterPro" id="IPR027417">
    <property type="entry name" value="P-loop_NTPase"/>
</dbReference>
<proteinExistence type="predicted"/>
<dbReference type="EMBL" id="LAZR01006261">
    <property type="protein sequence ID" value="KKM93475.1"/>
    <property type="molecule type" value="Genomic_DNA"/>
</dbReference>
<gene>
    <name evidence="1" type="ORF">LCGC14_1208040</name>
</gene>
<dbReference type="AlphaFoldDB" id="A0A0F9NX88"/>